<proteinExistence type="predicted"/>
<evidence type="ECO:0000313" key="2">
    <source>
        <dbReference type="Proteomes" id="UP000198873"/>
    </source>
</evidence>
<gene>
    <name evidence="1" type="ORF">SAMN05444716_102352</name>
</gene>
<accession>A0A1I6QW26</accession>
<dbReference type="EMBL" id="FPAB01000002">
    <property type="protein sequence ID" value="SFS56448.1"/>
    <property type="molecule type" value="Genomic_DNA"/>
</dbReference>
<organism evidence="1 2">
    <name type="scientific">Streptomyces harbinensis</name>
    <dbReference type="NCBI Taxonomy" id="1176198"/>
    <lineage>
        <taxon>Bacteria</taxon>
        <taxon>Bacillati</taxon>
        <taxon>Actinomycetota</taxon>
        <taxon>Actinomycetes</taxon>
        <taxon>Kitasatosporales</taxon>
        <taxon>Streptomycetaceae</taxon>
        <taxon>Streptomyces</taxon>
    </lineage>
</organism>
<name>A0A1I6QW26_9ACTN</name>
<protein>
    <recommendedName>
        <fullName evidence="3">DNA-binding protein</fullName>
    </recommendedName>
</protein>
<sequence>MSGNDTTITTPATGEERAAALLEAGAILPPATLTGDDTDTLTARSYRHPVLPGRTVVRLVPGTLGEAEDLALDFLGLTREPDAPTIGQVRRETLGFPAWALVNDPANGHHALALVQDIERLAAMAATRAGAAKDGFDALGTRLDRSAPHFLPTFYEQAARVFLTHDNTQYAAAFFGKARAAERVHSLEIDEARQRAVFLEFAFAGALTVKALKEHLKDLTARLSPDAAWAEFRQLTVERCAAGLPPYASLPQDARALLRAAGLDQAREERDLLRELLASPAVVRAPLSFWQSYREPIVALAADEPAVRRRLLEFIPATATDEAADTLWLSLLADAGAQDLLTAPDTGGGAPGVDAADWLSRWAAHLRSGWQRTDRSPLTYALVVRMAPRLRTAGRPTTIAAAGRYGRTDLELLDVALANGIPVAAPEGSGGWSRDLEQWLAQPAGERRDLAAVAADPRFAPLLSTAVGDLGRHRDSRRRLEQIATHPVLRVVLHDWLAARAEEFTRSPGLPGADAVLSTLQSFRTVAAEVNPRAVARIAGHRTAPVLAHTLRAGIIDELGWPALDKAVRRLDATGRSTGKNGWFALEDSSWPVLILANPERALVVGPDEILLDHPLRIPDRIDSWYTPDFRYVDGELFVQWRQDGKLRAYWSSRPAEIFTPTYRGSAHWRTAPAPTSHPLPGGGAATGTGTLRAGDTQLPTVRYVMSDGTGHWRLSHRSRPVWTEYDPHTGEGGRASLPAFLATAAEGPGELRQENCALVPLAPGLENTPLGTDGALLGWWTRYDATTGDVRAGGTDGRTVSLTDAGETSGPMPVGSLLLPGGARPVVAVQGDSVSLYDDGAPQATGALGRAQKGRRHQDYAAGTPLLAPLPHWHALRPRDTAGSLALRALTDEQAADLIAAVTEAREQHEQALATARSGGTLTPEQQKERDRGWQQTLAAVVARALPDITDPALRKGVAGVVVVTERLCRSLERFVRPPQPAEVRREQEMFEDYRPEHGEDRTIAAAVTGLVTGSGSVYHPQKSWLTLQQIRAVQQVIAGRPATGRPLIKRHREETLAGGWTTDEGTAPGGGGWPRLLPALPALCHRATAPATGESAREALLLLLSALAEGPLTGTPGTVRTVLLRAEGRDQRRAGQVLRHGERTVVILGRQPGCHDRDHACWIALDRDPQGVFGPVAQFTHSDEQPLDTTVTAERAAELVALVRERGPAPWRPEAVDALAAGTGAGPARAALLLAALPDEPGAATAATIGLKAGTAKIAGELLTALSRHGDLSEVTGALLPADLPQLWETGPDTAAAIARWQHHFGGLRLPAEDTMTELGQGEASSALTVLNPGRVPWITRTTTQRPVSQKQHHHEYTELAADDPAAIPALGDLSRAAQTLLNLAYVLPYGDPLRAALPDALAALRHRLTDPGLLLAVGYTWLPDGRQLSAALRQAHGLPETGGADRDGFTPVGEVFVLIPSYGSSETVLVRPAALKGADDPAFGLLTGLTGPGGYNPLWSVSTLLGEGITEATAAGLGPQPGTGHAQDPEFSVPDLVTEAATAHGLGRDAAALYLQLLALPDPTDRRLTHWTGWKPARSKRARAELAATGLVVEAKRPRAGRTLFLPGGWQPHQAPRLPMEIWKESLYDGSARSRPVPMGSVPDLFRRAWARTTEGDAPAYEELTTRATRKGRR</sequence>
<keyword evidence="2" id="KW-1185">Reference proteome</keyword>
<reference evidence="2" key="1">
    <citation type="submission" date="2016-10" db="EMBL/GenBank/DDBJ databases">
        <authorList>
            <person name="Varghese N."/>
            <person name="Submissions S."/>
        </authorList>
    </citation>
    <scope>NUCLEOTIDE SEQUENCE [LARGE SCALE GENOMIC DNA]</scope>
    <source>
        <strain evidence="2">CGMCC 4.7047</strain>
    </source>
</reference>
<dbReference type="RefSeq" id="WP_093842387.1">
    <property type="nucleotide sequence ID" value="NZ_FPAB01000002.1"/>
</dbReference>
<dbReference type="STRING" id="1176198.SAMN05444716_102352"/>
<evidence type="ECO:0008006" key="3">
    <source>
        <dbReference type="Google" id="ProtNLM"/>
    </source>
</evidence>
<dbReference type="Proteomes" id="UP000198873">
    <property type="component" value="Unassembled WGS sequence"/>
</dbReference>
<evidence type="ECO:0000313" key="1">
    <source>
        <dbReference type="EMBL" id="SFS56448.1"/>
    </source>
</evidence>